<reference evidence="2 3" key="1">
    <citation type="submission" date="2019-05" db="EMBL/GenBank/DDBJ databases">
        <title>Mikania micrantha, genome provides insights into the molecular mechanism of rapid growth.</title>
        <authorList>
            <person name="Liu B."/>
        </authorList>
    </citation>
    <scope>NUCLEOTIDE SEQUENCE [LARGE SCALE GENOMIC DNA]</scope>
    <source>
        <strain evidence="2">NLD-2019</strain>
        <tissue evidence="2">Leaf</tissue>
    </source>
</reference>
<dbReference type="Proteomes" id="UP000326396">
    <property type="component" value="Linkage Group LG6"/>
</dbReference>
<dbReference type="EMBL" id="SZYD01000016">
    <property type="protein sequence ID" value="KAD3336535.1"/>
    <property type="molecule type" value="Genomic_DNA"/>
</dbReference>
<feature type="compositionally biased region" description="Polar residues" evidence="1">
    <location>
        <begin position="315"/>
        <end position="329"/>
    </location>
</feature>
<sequence length="394" mass="43670">MNPSNNFLPHVEKPPDPEIFPPLDLGTGKRGMFVLAVNSKSKKKKDSITMVLGGSNKSKFVNLNVNRLVEEIHVTQYIAKVRPVGDRCGNQLKQSVPHEAELGLVNVVTGIVMTTHDPNSSAENGASDEESLDEAESVHGDPPVNAMTSARVEQVHPNQFGLAILNTIQAGWKEMSMTIELRGIFEEDHATIEWLIKGCNHPLKEANWKDIDQYFRIEAIFRWGRITGSGQTQLLLSGGKACCCGVEGINSKFKEVVKCYKNVGGGGVDAETSVFYQKPSVCMHCNVFGHSFHVCKERPRSEEDSVKKNPPPEKNTYQDQGNGLDNTGGQEEDGFVTKVNCKTSVLQRKHVNQVANKKLNTKITKITFLPYLVQIQALLVVYVDRVEDESYTES</sequence>
<accession>A0A5N6M7C5</accession>
<gene>
    <name evidence="2" type="ORF">E3N88_32054</name>
</gene>
<evidence type="ECO:0000313" key="2">
    <source>
        <dbReference type="EMBL" id="KAD3336535.1"/>
    </source>
</evidence>
<evidence type="ECO:0000256" key="1">
    <source>
        <dbReference type="SAM" id="MobiDB-lite"/>
    </source>
</evidence>
<comment type="caution">
    <text evidence="2">The sequence shown here is derived from an EMBL/GenBank/DDBJ whole genome shotgun (WGS) entry which is preliminary data.</text>
</comment>
<keyword evidence="3" id="KW-1185">Reference proteome</keyword>
<proteinExistence type="predicted"/>
<feature type="region of interest" description="Disordered" evidence="1">
    <location>
        <begin position="115"/>
        <end position="145"/>
    </location>
</feature>
<dbReference type="AlphaFoldDB" id="A0A5N6M7C5"/>
<feature type="compositionally biased region" description="Acidic residues" evidence="1">
    <location>
        <begin position="126"/>
        <end position="135"/>
    </location>
</feature>
<evidence type="ECO:0000313" key="3">
    <source>
        <dbReference type="Proteomes" id="UP000326396"/>
    </source>
</evidence>
<feature type="compositionally biased region" description="Basic and acidic residues" evidence="1">
    <location>
        <begin position="299"/>
        <end position="311"/>
    </location>
</feature>
<protein>
    <recommendedName>
        <fullName evidence="4">DUF4283 domain-containing protein</fullName>
    </recommendedName>
</protein>
<evidence type="ECO:0008006" key="4">
    <source>
        <dbReference type="Google" id="ProtNLM"/>
    </source>
</evidence>
<organism evidence="2 3">
    <name type="scientific">Mikania micrantha</name>
    <name type="common">bitter vine</name>
    <dbReference type="NCBI Taxonomy" id="192012"/>
    <lineage>
        <taxon>Eukaryota</taxon>
        <taxon>Viridiplantae</taxon>
        <taxon>Streptophyta</taxon>
        <taxon>Embryophyta</taxon>
        <taxon>Tracheophyta</taxon>
        <taxon>Spermatophyta</taxon>
        <taxon>Magnoliopsida</taxon>
        <taxon>eudicotyledons</taxon>
        <taxon>Gunneridae</taxon>
        <taxon>Pentapetalae</taxon>
        <taxon>asterids</taxon>
        <taxon>campanulids</taxon>
        <taxon>Asterales</taxon>
        <taxon>Asteraceae</taxon>
        <taxon>Asteroideae</taxon>
        <taxon>Heliantheae alliance</taxon>
        <taxon>Eupatorieae</taxon>
        <taxon>Mikania</taxon>
    </lineage>
</organism>
<feature type="region of interest" description="Disordered" evidence="1">
    <location>
        <begin position="299"/>
        <end position="329"/>
    </location>
</feature>
<name>A0A5N6M7C5_9ASTR</name>